<keyword evidence="2" id="KW-0804">Transcription</keyword>
<evidence type="ECO:0000256" key="2">
    <source>
        <dbReference type="ARBA" id="ARBA00022472"/>
    </source>
</evidence>
<keyword evidence="6" id="KW-1185">Reference proteome</keyword>
<dbReference type="AlphaFoldDB" id="A0A5J9SPW5"/>
<dbReference type="Gramene" id="TVU00495">
    <property type="protein sequence ID" value="TVU00495"/>
    <property type="gene ID" value="EJB05_54077"/>
</dbReference>
<dbReference type="EMBL" id="RWGY01000504">
    <property type="protein sequence ID" value="TVU01011.1"/>
    <property type="molecule type" value="Genomic_DNA"/>
</dbReference>
<keyword evidence="2" id="KW-0806">Transcription termination</keyword>
<reference evidence="5 6" key="1">
    <citation type="journal article" date="2019" name="Sci. Rep.">
        <title>A high-quality genome of Eragrostis curvula grass provides insights into Poaceae evolution and supports new strategies to enhance forage quality.</title>
        <authorList>
            <person name="Carballo J."/>
            <person name="Santos B.A.C.M."/>
            <person name="Zappacosta D."/>
            <person name="Garbus I."/>
            <person name="Selva J.P."/>
            <person name="Gallo C.A."/>
            <person name="Diaz A."/>
            <person name="Albertini E."/>
            <person name="Caccamo M."/>
            <person name="Echenique V."/>
        </authorList>
    </citation>
    <scope>NUCLEOTIDE SEQUENCE [LARGE SCALE GENOMIC DNA]</scope>
    <source>
        <strain evidence="6">cv. Victoria</strain>
        <tissue evidence="5">Leaf</tissue>
    </source>
</reference>
<evidence type="ECO:0000256" key="3">
    <source>
        <dbReference type="ARBA" id="ARBA00022946"/>
    </source>
</evidence>
<dbReference type="OrthoDB" id="1900587at2759"/>
<dbReference type="Pfam" id="PF02536">
    <property type="entry name" value="mTERF"/>
    <property type="match status" value="1"/>
</dbReference>
<dbReference type="Gene3D" id="1.25.70.10">
    <property type="entry name" value="Transcription termination factor 3, mitochondrial"/>
    <property type="match status" value="1"/>
</dbReference>
<dbReference type="Gramene" id="TVU01011">
    <property type="protein sequence ID" value="TVU01011"/>
    <property type="gene ID" value="EJB05_53530"/>
</dbReference>
<dbReference type="PANTHER" id="PTHR13068">
    <property type="entry name" value="CGI-12 PROTEIN-RELATED"/>
    <property type="match status" value="1"/>
</dbReference>
<sequence>MAVHQLRVRALPLILRSTPRLAAPHAPPLVSLHRLLSVAAATTSSVSSPVPLVAEDYLVSRCGLTPAQALKVAKKVSHLSSRSKPDAVLAFFGGTLGVPAADIAAAVVLDPRILCSDVERTLAPRIADLSDLGLSLDEIVRLIPIAPNCFRNRFLRRNLEFWLKELGSFDKLLRAVRRNSGLLSTDPDRVAKPNLALLQECGLNASDIAYITLYSTRVFTMNPNLLREIIERVEELGVERGARMFRRMLALISVMSKEAVARRLQFLQMFGFSQDDVLRIVRKAPLVLGLSDQKIQGNVDYLMKDVGLDVAYISQRPVLIMYSVERRLLPRHWLVKVLKKKGFLKGRSDFYSIASMAEKIFVQKFVLPYKDIVAGLADGYASKCSGSGKVADRVALHER</sequence>
<protein>
    <submittedName>
        <fullName evidence="5">Uncharacterized protein</fullName>
    </submittedName>
</protein>
<name>A0A5J9SPW5_9POAL</name>
<dbReference type="FunFam" id="1.25.70.10:FF:000001">
    <property type="entry name" value="Mitochondrial transcription termination factor-like"/>
    <property type="match status" value="1"/>
</dbReference>
<comment type="similarity">
    <text evidence="1">Belongs to the mTERF family.</text>
</comment>
<keyword evidence="3" id="KW-0809">Transit peptide</keyword>
<dbReference type="PANTHER" id="PTHR13068:SF83">
    <property type="entry name" value="OS06G0224500 PROTEIN"/>
    <property type="match status" value="1"/>
</dbReference>
<dbReference type="InterPro" id="IPR003690">
    <property type="entry name" value="MTERF"/>
</dbReference>
<organism evidence="5 6">
    <name type="scientific">Eragrostis curvula</name>
    <name type="common">weeping love grass</name>
    <dbReference type="NCBI Taxonomy" id="38414"/>
    <lineage>
        <taxon>Eukaryota</taxon>
        <taxon>Viridiplantae</taxon>
        <taxon>Streptophyta</taxon>
        <taxon>Embryophyta</taxon>
        <taxon>Tracheophyta</taxon>
        <taxon>Spermatophyta</taxon>
        <taxon>Magnoliopsida</taxon>
        <taxon>Liliopsida</taxon>
        <taxon>Poales</taxon>
        <taxon>Poaceae</taxon>
        <taxon>PACMAD clade</taxon>
        <taxon>Chloridoideae</taxon>
        <taxon>Eragrostideae</taxon>
        <taxon>Eragrostidinae</taxon>
        <taxon>Eragrostis</taxon>
    </lineage>
</organism>
<evidence type="ECO:0000313" key="5">
    <source>
        <dbReference type="EMBL" id="TVU01011.1"/>
    </source>
</evidence>
<dbReference type="InterPro" id="IPR038538">
    <property type="entry name" value="MTERF_sf"/>
</dbReference>
<evidence type="ECO:0000313" key="6">
    <source>
        <dbReference type="Proteomes" id="UP000324897"/>
    </source>
</evidence>
<dbReference type="GO" id="GO:0003676">
    <property type="term" value="F:nucleic acid binding"/>
    <property type="evidence" value="ECO:0007669"/>
    <property type="project" value="InterPro"/>
</dbReference>
<gene>
    <name evidence="5" type="ORF">EJB05_53530</name>
    <name evidence="4" type="ORF">EJB05_54077</name>
</gene>
<dbReference type="GO" id="GO:0006353">
    <property type="term" value="P:DNA-templated transcription termination"/>
    <property type="evidence" value="ECO:0007669"/>
    <property type="project" value="UniProtKB-KW"/>
</dbReference>
<evidence type="ECO:0000313" key="4">
    <source>
        <dbReference type="EMBL" id="TVU00495.1"/>
    </source>
</evidence>
<dbReference type="SMART" id="SM00733">
    <property type="entry name" value="Mterf"/>
    <property type="match status" value="6"/>
</dbReference>
<evidence type="ECO:0000256" key="1">
    <source>
        <dbReference type="ARBA" id="ARBA00007692"/>
    </source>
</evidence>
<keyword evidence="2" id="KW-0805">Transcription regulation</keyword>
<proteinExistence type="inferred from homology"/>
<comment type="caution">
    <text evidence="5">The sequence shown here is derived from an EMBL/GenBank/DDBJ whole genome shotgun (WGS) entry which is preliminary data.</text>
</comment>
<accession>A0A5J9SPW5</accession>
<dbReference type="Proteomes" id="UP000324897">
    <property type="component" value="Unassembled WGS sequence"/>
</dbReference>
<dbReference type="EMBL" id="RWGY01000578">
    <property type="protein sequence ID" value="TVU00495.1"/>
    <property type="molecule type" value="Genomic_DNA"/>
</dbReference>
<feature type="non-terminal residue" evidence="5">
    <location>
        <position position="1"/>
    </location>
</feature>